<dbReference type="AlphaFoldDB" id="A0A061H8M8"/>
<dbReference type="GO" id="GO:0003723">
    <property type="term" value="F:RNA binding"/>
    <property type="evidence" value="ECO:0007669"/>
    <property type="project" value="UniProtKB-UniRule"/>
</dbReference>
<dbReference type="GO" id="GO:0005730">
    <property type="term" value="C:nucleolus"/>
    <property type="evidence" value="ECO:0007669"/>
    <property type="project" value="TreeGrafter"/>
</dbReference>
<comment type="similarity">
    <text evidence="2 6">Belongs to the C1D family.</text>
</comment>
<dbReference type="RefSeq" id="XP_007878971.1">
    <property type="nucleotide sequence ID" value="XM_007880780.1"/>
</dbReference>
<dbReference type="PANTHER" id="PTHR15341:SF3">
    <property type="entry name" value="NUCLEAR NUCLEIC ACID-BINDING PROTEIN C1D"/>
    <property type="match status" value="1"/>
</dbReference>
<feature type="compositionally biased region" description="Basic residues" evidence="7">
    <location>
        <begin position="238"/>
        <end position="248"/>
    </location>
</feature>
<gene>
    <name evidence="8" type="ORF">PFL1_03263</name>
</gene>
<dbReference type="GeneID" id="19317373"/>
<name>A0A061H8M8_9BASI</name>
<dbReference type="GO" id="GO:0000460">
    <property type="term" value="P:maturation of 5.8S rRNA"/>
    <property type="evidence" value="ECO:0007669"/>
    <property type="project" value="TreeGrafter"/>
</dbReference>
<evidence type="ECO:0000256" key="7">
    <source>
        <dbReference type="SAM" id="MobiDB-lite"/>
    </source>
</evidence>
<evidence type="ECO:0000256" key="3">
    <source>
        <dbReference type="ARBA" id="ARBA00022552"/>
    </source>
</evidence>
<dbReference type="InterPro" id="IPR007146">
    <property type="entry name" value="Sas10/Utp3/C1D"/>
</dbReference>
<feature type="compositionally biased region" description="Acidic residues" evidence="7">
    <location>
        <begin position="161"/>
        <end position="170"/>
    </location>
</feature>
<dbReference type="EMBL" id="KE361632">
    <property type="protein sequence ID" value="EPQ28973.1"/>
    <property type="molecule type" value="Genomic_DNA"/>
</dbReference>
<keyword evidence="3 6" id="KW-0698">rRNA processing</keyword>
<dbReference type="PANTHER" id="PTHR15341">
    <property type="entry name" value="SUN-COR STEROID HORMONE RECEPTOR CO-REPRESSOR"/>
    <property type="match status" value="1"/>
</dbReference>
<organism evidence="8 9">
    <name type="scientific">Pseudozyma flocculosa PF-1</name>
    <dbReference type="NCBI Taxonomy" id="1277687"/>
    <lineage>
        <taxon>Eukaryota</taxon>
        <taxon>Fungi</taxon>
        <taxon>Dikarya</taxon>
        <taxon>Basidiomycota</taxon>
        <taxon>Ustilaginomycotina</taxon>
        <taxon>Ustilaginomycetes</taxon>
        <taxon>Ustilaginales</taxon>
        <taxon>Ustilaginaceae</taxon>
        <taxon>Pseudozyma</taxon>
    </lineage>
</organism>
<dbReference type="GO" id="GO:0003677">
    <property type="term" value="F:DNA binding"/>
    <property type="evidence" value="ECO:0007669"/>
    <property type="project" value="TreeGrafter"/>
</dbReference>
<dbReference type="GO" id="GO:0010468">
    <property type="term" value="P:regulation of gene expression"/>
    <property type="evidence" value="ECO:0007669"/>
    <property type="project" value="TreeGrafter"/>
</dbReference>
<dbReference type="HOGENOM" id="CLU_1120550_0_0_1"/>
<evidence type="ECO:0000313" key="9">
    <source>
        <dbReference type="Proteomes" id="UP000053664"/>
    </source>
</evidence>
<feature type="region of interest" description="Disordered" evidence="7">
    <location>
        <begin position="141"/>
        <end position="248"/>
    </location>
</feature>
<dbReference type="Proteomes" id="UP000053664">
    <property type="component" value="Unassembled WGS sequence"/>
</dbReference>
<reference evidence="8 9" key="1">
    <citation type="journal article" date="2013" name="Plant Cell">
        <title>The transition from a phytopathogenic smut ancestor to an anamorphic biocontrol agent deciphered by comparative whole-genome analysis.</title>
        <authorList>
            <person name="Lefebvre F."/>
            <person name="Joly D.L."/>
            <person name="Labbe C."/>
            <person name="Teichmann B."/>
            <person name="Linning R."/>
            <person name="Belzile F."/>
            <person name="Bakkeren G."/>
            <person name="Belanger R.R."/>
        </authorList>
    </citation>
    <scope>NUCLEOTIDE SEQUENCE [LARGE SCALE GENOMIC DNA]</scope>
    <source>
        <strain evidence="8 9">PF-1</strain>
    </source>
</reference>
<proteinExistence type="inferred from homology"/>
<evidence type="ECO:0000256" key="4">
    <source>
        <dbReference type="ARBA" id="ARBA00022884"/>
    </source>
</evidence>
<feature type="compositionally biased region" description="Polar residues" evidence="7">
    <location>
        <begin position="172"/>
        <end position="184"/>
    </location>
</feature>
<dbReference type="eggNOG" id="KOG4835">
    <property type="taxonomic scope" value="Eukaryota"/>
</dbReference>
<protein>
    <recommendedName>
        <fullName evidence="6">Exosome complex protein</fullName>
    </recommendedName>
</protein>
<keyword evidence="4 6" id="KW-0694">RNA-binding</keyword>
<evidence type="ECO:0000256" key="5">
    <source>
        <dbReference type="ARBA" id="ARBA00023242"/>
    </source>
</evidence>
<feature type="compositionally biased region" description="Low complexity" evidence="7">
    <location>
        <begin position="223"/>
        <end position="237"/>
    </location>
</feature>
<comment type="subcellular location">
    <subcellularLocation>
        <location evidence="1 6">Nucleus</location>
    </subcellularLocation>
</comment>
<dbReference type="Pfam" id="PF04000">
    <property type="entry name" value="Sas10_Utp3"/>
    <property type="match status" value="1"/>
</dbReference>
<dbReference type="KEGG" id="pfp:PFL1_03263"/>
<dbReference type="GO" id="GO:0000178">
    <property type="term" value="C:exosome (RNase complex)"/>
    <property type="evidence" value="ECO:0007669"/>
    <property type="project" value="TreeGrafter"/>
</dbReference>
<dbReference type="OrthoDB" id="1421013at2759"/>
<feature type="compositionally biased region" description="Basic and acidic residues" evidence="7">
    <location>
        <begin position="190"/>
        <end position="199"/>
    </location>
</feature>
<dbReference type="InterPro" id="IPR011082">
    <property type="entry name" value="Exosome-assoc_fac/DNA_repair"/>
</dbReference>
<sequence>MAHLAKSPLPVLKKLSTSLTSLDTVLHPLLHGHSLEELTNSLQFGDEASQSRGKEKEGETELSGRLDSARLQVSLAYVVLDLVWIYLKAKGINASSHPVMAELERVKGYFGKIKAVQSRDTDEAHMRLDKSAAGRFIRAALSGNDSEPSSPAGKHTKFDDNDNDDDDEEVASQLQVSATPSSSSAKKERRPTDPFEGYEKPQTPAKRKIDEPASTSTPASDKSAAAEQQATPSAAGSAHKKRKKRAKK</sequence>
<comment type="function">
    <text evidence="6">Required for exosome-dependent processing of pre-rRNA and small nucleolar RNA (snRNA) precursors. Involved in processing of 35S pre-rRNA at the A0, A1 and A2 sites.</text>
</comment>
<evidence type="ECO:0000256" key="1">
    <source>
        <dbReference type="ARBA" id="ARBA00004123"/>
    </source>
</evidence>
<evidence type="ECO:0000256" key="6">
    <source>
        <dbReference type="RuleBase" id="RU368003"/>
    </source>
</evidence>
<evidence type="ECO:0000256" key="2">
    <source>
        <dbReference type="ARBA" id="ARBA00009154"/>
    </source>
</evidence>
<accession>A0A061H8M8</accession>
<evidence type="ECO:0000313" key="8">
    <source>
        <dbReference type="EMBL" id="EPQ28973.1"/>
    </source>
</evidence>
<keyword evidence="5 6" id="KW-0539">Nucleus</keyword>